<gene>
    <name evidence="1" type="ORF">DCO56_06705</name>
</gene>
<keyword evidence="2" id="KW-1185">Reference proteome</keyword>
<dbReference type="AlphaFoldDB" id="A0A363NV33"/>
<comment type="caution">
    <text evidence="1">The sequence shown here is derived from an EMBL/GenBank/DDBJ whole genome shotgun (WGS) entry which is preliminary data.</text>
</comment>
<dbReference type="EMBL" id="QCXX01000002">
    <property type="protein sequence ID" value="PUV24666.1"/>
    <property type="molecule type" value="Genomic_DNA"/>
</dbReference>
<evidence type="ECO:0000313" key="1">
    <source>
        <dbReference type="EMBL" id="PUV24666.1"/>
    </source>
</evidence>
<reference evidence="1 2" key="1">
    <citation type="submission" date="2018-04" db="EMBL/GenBank/DDBJ databases">
        <title>Sphingobacterium sp. M46 Genome.</title>
        <authorList>
            <person name="Cheng J."/>
            <person name="Li Y."/>
        </authorList>
    </citation>
    <scope>NUCLEOTIDE SEQUENCE [LARGE SCALE GENOMIC DNA]</scope>
    <source>
        <strain evidence="1 2">M46</strain>
    </source>
</reference>
<organism evidence="1 2">
    <name type="scientific">Sphingobacterium athyrii</name>
    <dbReference type="NCBI Taxonomy" id="2152717"/>
    <lineage>
        <taxon>Bacteria</taxon>
        <taxon>Pseudomonadati</taxon>
        <taxon>Bacteroidota</taxon>
        <taxon>Sphingobacteriia</taxon>
        <taxon>Sphingobacteriales</taxon>
        <taxon>Sphingobacteriaceae</taxon>
        <taxon>Sphingobacterium</taxon>
    </lineage>
</organism>
<evidence type="ECO:0000313" key="2">
    <source>
        <dbReference type="Proteomes" id="UP000250831"/>
    </source>
</evidence>
<protein>
    <submittedName>
        <fullName evidence="1">Uncharacterized protein</fullName>
    </submittedName>
</protein>
<proteinExistence type="predicted"/>
<name>A0A363NV33_9SPHI</name>
<dbReference type="Proteomes" id="UP000250831">
    <property type="component" value="Unassembled WGS sequence"/>
</dbReference>
<accession>A0A363NV33</accession>
<sequence length="67" mass="7942">MYAFKDCLFYDSKSKNAYEMLNLIYNKNRPESIGGPNGLFKRTIGKIYFIYFQFSNILLKCLKIENI</sequence>